<dbReference type="InterPro" id="IPR000515">
    <property type="entry name" value="MetI-like"/>
</dbReference>
<dbReference type="Gene3D" id="1.10.3720.10">
    <property type="entry name" value="MetI-like"/>
    <property type="match status" value="1"/>
</dbReference>
<dbReference type="PROSITE" id="PS50928">
    <property type="entry name" value="ABC_TM1"/>
    <property type="match status" value="1"/>
</dbReference>
<accession>A0ABN3X548</accession>
<feature type="transmembrane region" description="Helical" evidence="7">
    <location>
        <begin position="139"/>
        <end position="163"/>
    </location>
</feature>
<feature type="transmembrane region" description="Helical" evidence="7">
    <location>
        <begin position="662"/>
        <end position="683"/>
    </location>
</feature>
<keyword evidence="5 7" id="KW-1133">Transmembrane helix</keyword>
<feature type="compositionally biased region" description="Low complexity" evidence="8">
    <location>
        <begin position="415"/>
        <end position="427"/>
    </location>
</feature>
<dbReference type="CDD" id="cd06261">
    <property type="entry name" value="TM_PBP2"/>
    <property type="match status" value="1"/>
</dbReference>
<comment type="caution">
    <text evidence="10">The sequence shown here is derived from an EMBL/GenBank/DDBJ whole genome shotgun (WGS) entry which is preliminary data.</text>
</comment>
<feature type="transmembrane region" description="Helical" evidence="7">
    <location>
        <begin position="507"/>
        <end position="530"/>
    </location>
</feature>
<reference evidence="10 11" key="1">
    <citation type="journal article" date="2019" name="Int. J. Syst. Evol. Microbiol.">
        <title>The Global Catalogue of Microorganisms (GCM) 10K type strain sequencing project: providing services to taxonomists for standard genome sequencing and annotation.</title>
        <authorList>
            <consortium name="The Broad Institute Genomics Platform"/>
            <consortium name="The Broad Institute Genome Sequencing Center for Infectious Disease"/>
            <person name="Wu L."/>
            <person name="Ma J."/>
        </authorList>
    </citation>
    <scope>NUCLEOTIDE SEQUENCE [LARGE SCALE GENOMIC DNA]</scope>
    <source>
        <strain evidence="10 11">JCM 9088</strain>
    </source>
</reference>
<evidence type="ECO:0000313" key="10">
    <source>
        <dbReference type="EMBL" id="GAA2935905.1"/>
    </source>
</evidence>
<gene>
    <name evidence="10" type="ORF">GCM10010446_21290</name>
</gene>
<comment type="similarity">
    <text evidence="7">Belongs to the binding-protein-dependent transport system permease family.</text>
</comment>
<feature type="transmembrane region" description="Helical" evidence="7">
    <location>
        <begin position="95"/>
        <end position="118"/>
    </location>
</feature>
<dbReference type="EMBL" id="BAAAUD010000020">
    <property type="protein sequence ID" value="GAA2935905.1"/>
    <property type="molecule type" value="Genomic_DNA"/>
</dbReference>
<keyword evidence="4 7" id="KW-0812">Transmembrane</keyword>
<feature type="domain" description="ABC transmembrane type-1" evidence="9">
    <location>
        <begin position="499"/>
        <end position="685"/>
    </location>
</feature>
<dbReference type="PANTHER" id="PTHR43386:SF1">
    <property type="entry name" value="D,D-DIPEPTIDE TRANSPORT SYSTEM PERMEASE PROTEIN DDPC-RELATED"/>
    <property type="match status" value="1"/>
</dbReference>
<dbReference type="InterPro" id="IPR050366">
    <property type="entry name" value="BP-dependent_transpt_permease"/>
</dbReference>
<evidence type="ECO:0000259" key="9">
    <source>
        <dbReference type="PROSITE" id="PS50928"/>
    </source>
</evidence>
<name>A0ABN3X548_9ACTN</name>
<dbReference type="SUPFAM" id="SSF161098">
    <property type="entry name" value="MetI-like"/>
    <property type="match status" value="1"/>
</dbReference>
<evidence type="ECO:0000256" key="2">
    <source>
        <dbReference type="ARBA" id="ARBA00022448"/>
    </source>
</evidence>
<evidence type="ECO:0000256" key="1">
    <source>
        <dbReference type="ARBA" id="ARBA00004651"/>
    </source>
</evidence>
<keyword evidence="2 7" id="KW-0813">Transport</keyword>
<feature type="transmembrane region" description="Helical" evidence="7">
    <location>
        <begin position="175"/>
        <end position="194"/>
    </location>
</feature>
<dbReference type="RefSeq" id="WP_344493771.1">
    <property type="nucleotide sequence ID" value="NZ_BAAAUD010000020.1"/>
</dbReference>
<feature type="transmembrane region" description="Helical" evidence="7">
    <location>
        <begin position="620"/>
        <end position="642"/>
    </location>
</feature>
<proteinExistence type="inferred from homology"/>
<keyword evidence="11" id="KW-1185">Reference proteome</keyword>
<organism evidence="10 11">
    <name type="scientific">Streptomyces enissocaesilis</name>
    <dbReference type="NCBI Taxonomy" id="332589"/>
    <lineage>
        <taxon>Bacteria</taxon>
        <taxon>Bacillati</taxon>
        <taxon>Actinomycetota</taxon>
        <taxon>Actinomycetes</taxon>
        <taxon>Kitasatosporales</taxon>
        <taxon>Streptomycetaceae</taxon>
        <taxon>Streptomyces</taxon>
        <taxon>Streptomyces rochei group</taxon>
    </lineage>
</organism>
<sequence>MRTALTRAAGLLALTAGVGLLPWLSGTDPALTVLRARSAEQEPTAEALDSIRGDLGLGGGPLALLGDWAGGLVRGDLGTSWVSGAEVLPSVLSGLGVSLLLMGASLVVAVLVAVALCARTVVRGARGTLRGHAAGAPGAMLASVPEFLLATVGLIVLGVWGGWLPTSGWAGPAHLVLPALAMGVPAGGLVGRLVDDALPAAFGERWAGLWRASGVTPWRIAGAATRRAMPALVPQFGLVAVGLTGGAVAVETVFAVPGIGRTALGAAKSQDLPLLQGAVLALLALGLVAGAVAHGVRRRLLGPALRNVSPARSGVRGAKGAAWLVVLAVRRRLFGPRPRSGSGAAVIGAAVSSPAPPLPEVLDRRTGWISRPGPKDPRKPARPTADTPGQEQARPTAEAPGRQQARPPIEHRSPGRSPARGRTAGAGAASLALPAPLPAPAGPLRRAVPVVLGGILLGVVAWGLLRDPYAVDTAARLTAPSGAHPLGTDGLGRDVLARLGHGAASTVGVALAVCAVSYAVALALGFLPALSAGISDVANALPPVVVGILVAAVLGPGTAGASLAVALVSWPPLAAHAAALVQEVRASGFLAAQRAIGSTPYRILTRHVLPAVAGPVARHAVLRLPGIALALASLGFLGLGVQPPAPEWGLLLDESRMYVERAPWAALAPATALALLAGLAVSLSSLTSPKAQRP</sequence>
<feature type="transmembrane region" description="Helical" evidence="7">
    <location>
        <begin position="274"/>
        <end position="296"/>
    </location>
</feature>
<feature type="transmembrane region" description="Helical" evidence="7">
    <location>
        <begin position="236"/>
        <end position="254"/>
    </location>
</feature>
<feature type="region of interest" description="Disordered" evidence="8">
    <location>
        <begin position="355"/>
        <end position="427"/>
    </location>
</feature>
<evidence type="ECO:0000256" key="8">
    <source>
        <dbReference type="SAM" id="MobiDB-lite"/>
    </source>
</evidence>
<dbReference type="Proteomes" id="UP001500403">
    <property type="component" value="Unassembled WGS sequence"/>
</dbReference>
<evidence type="ECO:0000256" key="4">
    <source>
        <dbReference type="ARBA" id="ARBA00022692"/>
    </source>
</evidence>
<comment type="subcellular location">
    <subcellularLocation>
        <location evidence="1 7">Cell membrane</location>
        <topology evidence="1 7">Multi-pass membrane protein</topology>
    </subcellularLocation>
</comment>
<evidence type="ECO:0000313" key="11">
    <source>
        <dbReference type="Proteomes" id="UP001500403"/>
    </source>
</evidence>
<evidence type="ECO:0000256" key="6">
    <source>
        <dbReference type="ARBA" id="ARBA00023136"/>
    </source>
</evidence>
<evidence type="ECO:0000256" key="7">
    <source>
        <dbReference type="RuleBase" id="RU363032"/>
    </source>
</evidence>
<dbReference type="PANTHER" id="PTHR43386">
    <property type="entry name" value="OLIGOPEPTIDE TRANSPORT SYSTEM PERMEASE PROTEIN APPC"/>
    <property type="match status" value="1"/>
</dbReference>
<keyword evidence="3" id="KW-1003">Cell membrane</keyword>
<evidence type="ECO:0000256" key="5">
    <source>
        <dbReference type="ARBA" id="ARBA00022989"/>
    </source>
</evidence>
<dbReference type="Pfam" id="PF00528">
    <property type="entry name" value="BPD_transp_1"/>
    <property type="match status" value="2"/>
</dbReference>
<protein>
    <recommendedName>
        <fullName evidence="9">ABC transmembrane type-1 domain-containing protein</fullName>
    </recommendedName>
</protein>
<feature type="transmembrane region" description="Helical" evidence="7">
    <location>
        <begin position="537"/>
        <end position="555"/>
    </location>
</feature>
<dbReference type="InterPro" id="IPR035906">
    <property type="entry name" value="MetI-like_sf"/>
</dbReference>
<keyword evidence="6 7" id="KW-0472">Membrane</keyword>
<evidence type="ECO:0000256" key="3">
    <source>
        <dbReference type="ARBA" id="ARBA00022475"/>
    </source>
</evidence>